<comment type="subcellular location">
    <subcellularLocation>
        <location evidence="1">Nucleus</location>
    </subcellularLocation>
</comment>
<name>A0AAV2LXT4_KNICA</name>
<dbReference type="GO" id="GO:0000707">
    <property type="term" value="P:meiotic DNA recombinase assembly"/>
    <property type="evidence" value="ECO:0007669"/>
    <property type="project" value="TreeGrafter"/>
</dbReference>
<dbReference type="Pfam" id="PF08423">
    <property type="entry name" value="Rad51"/>
    <property type="match status" value="1"/>
</dbReference>
<dbReference type="InterPro" id="IPR027417">
    <property type="entry name" value="P-loop_NTPase"/>
</dbReference>
<evidence type="ECO:0000313" key="9">
    <source>
        <dbReference type="EMBL" id="CAL1605884.1"/>
    </source>
</evidence>
<dbReference type="GO" id="GO:0005524">
    <property type="term" value="F:ATP binding"/>
    <property type="evidence" value="ECO:0007669"/>
    <property type="project" value="UniProtKB-KW"/>
</dbReference>
<dbReference type="PANTHER" id="PTHR46239:SF1">
    <property type="entry name" value="DNA REPAIR PROTEIN RAD51 HOMOLOG 3"/>
    <property type="match status" value="1"/>
</dbReference>
<sequence length="342" mass="37844">MQRPVWSLPLSSGVISKLNRRGFQCTADLEHLSADQLITETGVTEQEASEVLELVNPQRCPVSITALELLHREAELRPIVTFCSELDQALGGGIALGKTTEVCGVPGIGKTQLCLQLAVDVQIPECFGGLGAQCLFIDTEGTFFIQRFRQIAAAVVRHCSLITENQEQQEAMKTFTVENILSNLFVVCCDDSMELLSQISNMPAFLSDHPKVRLIIIDSIAFPFRLHTEDPPLRTRILLSSAHQLLALATHNNAAVVMTNQMTTRVLAKGSRLVPALGESWGHAATVRILLQWTDFKRAATLLKSPSHMNATVRYQINTDGFRDLGEQRKRARLETDEQKAD</sequence>
<dbReference type="PROSITE" id="PS50162">
    <property type="entry name" value="RECA_2"/>
    <property type="match status" value="1"/>
</dbReference>
<dbReference type="InterPro" id="IPR020588">
    <property type="entry name" value="RecA_ATP-bd"/>
</dbReference>
<evidence type="ECO:0000256" key="1">
    <source>
        <dbReference type="ARBA" id="ARBA00004123"/>
    </source>
</evidence>
<dbReference type="EMBL" id="OZ035827">
    <property type="protein sequence ID" value="CAL1605884.1"/>
    <property type="molecule type" value="Genomic_DNA"/>
</dbReference>
<evidence type="ECO:0000256" key="6">
    <source>
        <dbReference type="ARBA" id="ARBA00023242"/>
    </source>
</evidence>
<dbReference type="GO" id="GO:0008821">
    <property type="term" value="F:crossover junction DNA endonuclease activity"/>
    <property type="evidence" value="ECO:0007669"/>
    <property type="project" value="TreeGrafter"/>
</dbReference>
<evidence type="ECO:0000256" key="2">
    <source>
        <dbReference type="ARBA" id="ARBA00022741"/>
    </source>
</evidence>
<keyword evidence="2" id="KW-0547">Nucleotide-binding</keyword>
<evidence type="ECO:0000313" key="10">
    <source>
        <dbReference type="Proteomes" id="UP001497482"/>
    </source>
</evidence>
<dbReference type="PANTHER" id="PTHR46239">
    <property type="entry name" value="DNA REPAIR PROTEIN RAD51 HOMOLOG 3 RAD51C"/>
    <property type="match status" value="1"/>
</dbReference>
<evidence type="ECO:0000256" key="3">
    <source>
        <dbReference type="ARBA" id="ARBA00022763"/>
    </source>
</evidence>
<dbReference type="AlphaFoldDB" id="A0AAV2LXT4"/>
<keyword evidence="10" id="KW-1185">Reference proteome</keyword>
<keyword evidence="3" id="KW-0227">DNA damage</keyword>
<dbReference type="Proteomes" id="UP001497482">
    <property type="component" value="Chromosome 5"/>
</dbReference>
<dbReference type="InterPro" id="IPR016467">
    <property type="entry name" value="DNA_recomb/repair_RecA-like"/>
</dbReference>
<dbReference type="Gene3D" id="3.40.50.300">
    <property type="entry name" value="P-loop containing nucleotide triphosphate hydrolases"/>
    <property type="match status" value="1"/>
</dbReference>
<keyword evidence="4" id="KW-0067">ATP-binding</keyword>
<evidence type="ECO:0000256" key="5">
    <source>
        <dbReference type="ARBA" id="ARBA00023204"/>
    </source>
</evidence>
<evidence type="ECO:0000259" key="8">
    <source>
        <dbReference type="PROSITE" id="PS50162"/>
    </source>
</evidence>
<dbReference type="GO" id="GO:0007131">
    <property type="term" value="P:reciprocal meiotic recombination"/>
    <property type="evidence" value="ECO:0007669"/>
    <property type="project" value="TreeGrafter"/>
</dbReference>
<keyword evidence="5" id="KW-0234">DNA repair</keyword>
<dbReference type="CDD" id="cd19492">
    <property type="entry name" value="Rad51C"/>
    <property type="match status" value="1"/>
</dbReference>
<protein>
    <recommendedName>
        <fullName evidence="7">DNA repair protein RAD51 homolog 3</fullName>
    </recommendedName>
</protein>
<keyword evidence="6" id="KW-0539">Nucleus</keyword>
<dbReference type="GO" id="GO:0000400">
    <property type="term" value="F:four-way junction DNA binding"/>
    <property type="evidence" value="ECO:0007669"/>
    <property type="project" value="TreeGrafter"/>
</dbReference>
<dbReference type="PIRSF" id="PIRSF005856">
    <property type="entry name" value="Rad51"/>
    <property type="match status" value="1"/>
</dbReference>
<dbReference type="SUPFAM" id="SSF52540">
    <property type="entry name" value="P-loop containing nucleoside triphosphate hydrolases"/>
    <property type="match status" value="1"/>
</dbReference>
<reference evidence="9 10" key="1">
    <citation type="submission" date="2024-04" db="EMBL/GenBank/DDBJ databases">
        <authorList>
            <person name="Waldvogel A.-M."/>
            <person name="Schoenle A."/>
        </authorList>
    </citation>
    <scope>NUCLEOTIDE SEQUENCE [LARGE SCALE GENOMIC DNA]</scope>
</reference>
<dbReference type="FunFam" id="3.40.50.300:FF:002382">
    <property type="entry name" value="DNA repair protein RAD51C, putative"/>
    <property type="match status" value="1"/>
</dbReference>
<accession>A0AAV2LXT4</accession>
<gene>
    <name evidence="9" type="ORF">KC01_LOCUS33184</name>
</gene>
<feature type="domain" description="RecA family profile 1" evidence="8">
    <location>
        <begin position="75"/>
        <end position="262"/>
    </location>
</feature>
<organism evidence="9 10">
    <name type="scientific">Knipowitschia caucasica</name>
    <name type="common">Caucasian dwarf goby</name>
    <name type="synonym">Pomatoschistus caucasicus</name>
    <dbReference type="NCBI Taxonomy" id="637954"/>
    <lineage>
        <taxon>Eukaryota</taxon>
        <taxon>Metazoa</taxon>
        <taxon>Chordata</taxon>
        <taxon>Craniata</taxon>
        <taxon>Vertebrata</taxon>
        <taxon>Euteleostomi</taxon>
        <taxon>Actinopterygii</taxon>
        <taxon>Neopterygii</taxon>
        <taxon>Teleostei</taxon>
        <taxon>Neoteleostei</taxon>
        <taxon>Acanthomorphata</taxon>
        <taxon>Gobiaria</taxon>
        <taxon>Gobiiformes</taxon>
        <taxon>Gobioidei</taxon>
        <taxon>Gobiidae</taxon>
        <taxon>Gobiinae</taxon>
        <taxon>Knipowitschia</taxon>
    </lineage>
</organism>
<proteinExistence type="predicted"/>
<evidence type="ECO:0000256" key="7">
    <source>
        <dbReference type="ARBA" id="ARBA00040674"/>
    </source>
</evidence>
<dbReference type="GO" id="GO:0005657">
    <property type="term" value="C:replication fork"/>
    <property type="evidence" value="ECO:0007669"/>
    <property type="project" value="TreeGrafter"/>
</dbReference>
<dbReference type="GO" id="GO:0033065">
    <property type="term" value="C:Rad51C-XRCC3 complex"/>
    <property type="evidence" value="ECO:0007669"/>
    <property type="project" value="TreeGrafter"/>
</dbReference>
<dbReference type="GO" id="GO:0033063">
    <property type="term" value="C:Rad51B-Rad51C-Rad51D-XRCC2 complex"/>
    <property type="evidence" value="ECO:0007669"/>
    <property type="project" value="TreeGrafter"/>
</dbReference>
<dbReference type="InterPro" id="IPR052093">
    <property type="entry name" value="HR_Repair_Mediator"/>
</dbReference>
<dbReference type="GO" id="GO:0140664">
    <property type="term" value="F:ATP-dependent DNA damage sensor activity"/>
    <property type="evidence" value="ECO:0007669"/>
    <property type="project" value="InterPro"/>
</dbReference>
<dbReference type="InterPro" id="IPR013632">
    <property type="entry name" value="Rad51_C"/>
</dbReference>
<evidence type="ECO:0000256" key="4">
    <source>
        <dbReference type="ARBA" id="ARBA00022840"/>
    </source>
</evidence>